<feature type="compositionally biased region" description="Low complexity" evidence="8">
    <location>
        <begin position="936"/>
        <end position="956"/>
    </location>
</feature>
<keyword evidence="7" id="KW-0539">Nucleus</keyword>
<dbReference type="STRING" id="1314771.A0A197K688"/>
<feature type="compositionally biased region" description="Low complexity" evidence="8">
    <location>
        <begin position="980"/>
        <end position="1007"/>
    </location>
</feature>
<organism evidence="10 11">
    <name type="scientific">Linnemannia elongata AG-77</name>
    <dbReference type="NCBI Taxonomy" id="1314771"/>
    <lineage>
        <taxon>Eukaryota</taxon>
        <taxon>Fungi</taxon>
        <taxon>Fungi incertae sedis</taxon>
        <taxon>Mucoromycota</taxon>
        <taxon>Mortierellomycotina</taxon>
        <taxon>Mortierellomycetes</taxon>
        <taxon>Mortierellales</taxon>
        <taxon>Mortierellaceae</taxon>
        <taxon>Linnemannia</taxon>
    </lineage>
</organism>
<feature type="compositionally biased region" description="Low complexity" evidence="8">
    <location>
        <begin position="108"/>
        <end position="119"/>
    </location>
</feature>
<name>A0A197K688_9FUNG</name>
<comment type="subcellular location">
    <subcellularLocation>
        <location evidence="2">Cytoplasm</location>
        <location evidence="2">Cytoskeleton</location>
        <location evidence="2">Spindle</location>
    </subcellularLocation>
    <subcellularLocation>
        <location evidence="1">Nucleus</location>
    </subcellularLocation>
</comment>
<feature type="compositionally biased region" description="Low complexity" evidence="8">
    <location>
        <begin position="247"/>
        <end position="264"/>
    </location>
</feature>
<feature type="compositionally biased region" description="Basic and acidic residues" evidence="8">
    <location>
        <begin position="564"/>
        <end position="573"/>
    </location>
</feature>
<dbReference type="OrthoDB" id="6123at2759"/>
<evidence type="ECO:0000256" key="7">
    <source>
        <dbReference type="ARBA" id="ARBA00023242"/>
    </source>
</evidence>
<feature type="compositionally biased region" description="Basic residues" evidence="8">
    <location>
        <begin position="221"/>
        <end position="230"/>
    </location>
</feature>
<feature type="domain" description="Inner centromere protein ARK-binding" evidence="9">
    <location>
        <begin position="1072"/>
        <end position="1132"/>
    </location>
</feature>
<proteinExistence type="inferred from homology"/>
<evidence type="ECO:0000256" key="3">
    <source>
        <dbReference type="ARBA" id="ARBA00010042"/>
    </source>
</evidence>
<feature type="compositionally biased region" description="Basic and acidic residues" evidence="8">
    <location>
        <begin position="594"/>
        <end position="614"/>
    </location>
</feature>
<keyword evidence="5" id="KW-0159">Chromosome partition</keyword>
<feature type="compositionally biased region" description="Polar residues" evidence="8">
    <location>
        <begin position="778"/>
        <end position="798"/>
    </location>
</feature>
<feature type="compositionally biased region" description="Polar residues" evidence="8">
    <location>
        <begin position="865"/>
        <end position="895"/>
    </location>
</feature>
<feature type="compositionally biased region" description="Polar residues" evidence="8">
    <location>
        <begin position="352"/>
        <end position="369"/>
    </location>
</feature>
<evidence type="ECO:0000256" key="8">
    <source>
        <dbReference type="SAM" id="MobiDB-lite"/>
    </source>
</evidence>
<feature type="compositionally biased region" description="Basic and acidic residues" evidence="8">
    <location>
        <begin position="962"/>
        <end position="977"/>
    </location>
</feature>
<dbReference type="GO" id="GO:0007059">
    <property type="term" value="P:chromosome segregation"/>
    <property type="evidence" value="ECO:0007669"/>
    <property type="project" value="UniProtKB-KW"/>
</dbReference>
<feature type="compositionally biased region" description="Polar residues" evidence="8">
    <location>
        <begin position="380"/>
        <end position="403"/>
    </location>
</feature>
<feature type="region of interest" description="Disordered" evidence="8">
    <location>
        <begin position="80"/>
        <end position="1038"/>
    </location>
</feature>
<keyword evidence="11" id="KW-1185">Reference proteome</keyword>
<feature type="compositionally biased region" description="Basic and acidic residues" evidence="8">
    <location>
        <begin position="413"/>
        <end position="427"/>
    </location>
</feature>
<evidence type="ECO:0000256" key="2">
    <source>
        <dbReference type="ARBA" id="ARBA00004186"/>
    </source>
</evidence>
<feature type="compositionally biased region" description="Polar residues" evidence="8">
    <location>
        <begin position="121"/>
        <end position="130"/>
    </location>
</feature>
<reference evidence="10 11" key="1">
    <citation type="submission" date="2016-05" db="EMBL/GenBank/DDBJ databases">
        <title>Genome sequencing reveals origins of a unique bacterial endosymbiosis in the earliest lineages of terrestrial Fungi.</title>
        <authorList>
            <consortium name="DOE Joint Genome Institute"/>
            <person name="Uehling J."/>
            <person name="Gryganskyi A."/>
            <person name="Hameed K."/>
            <person name="Tschaplinski T."/>
            <person name="Misztal P."/>
            <person name="Wu S."/>
            <person name="Desiro A."/>
            <person name="Vande Pol N."/>
            <person name="Du Z.-Y."/>
            <person name="Zienkiewicz A."/>
            <person name="Zienkiewicz K."/>
            <person name="Morin E."/>
            <person name="Tisserant E."/>
            <person name="Splivallo R."/>
            <person name="Hainaut M."/>
            <person name="Henrissat B."/>
            <person name="Ohm R."/>
            <person name="Kuo A."/>
            <person name="Yan J."/>
            <person name="Lipzen A."/>
            <person name="Nolan M."/>
            <person name="Labutti K."/>
            <person name="Barry K."/>
            <person name="Goldstein A."/>
            <person name="Labbe J."/>
            <person name="Schadt C."/>
            <person name="Tuskan G."/>
            <person name="Grigoriev I."/>
            <person name="Martin F."/>
            <person name="Vilgalys R."/>
            <person name="Bonito G."/>
        </authorList>
    </citation>
    <scope>NUCLEOTIDE SEQUENCE [LARGE SCALE GENOMIC DNA]</scope>
    <source>
        <strain evidence="10 11">AG-77</strain>
    </source>
</reference>
<feature type="compositionally biased region" description="Polar residues" evidence="8">
    <location>
        <begin position="524"/>
        <end position="538"/>
    </location>
</feature>
<feature type="compositionally biased region" description="Low complexity" evidence="8">
    <location>
        <begin position="799"/>
        <end position="831"/>
    </location>
</feature>
<keyword evidence="6" id="KW-0206">Cytoskeleton</keyword>
<evidence type="ECO:0000256" key="1">
    <source>
        <dbReference type="ARBA" id="ARBA00004123"/>
    </source>
</evidence>
<feature type="compositionally biased region" description="Low complexity" evidence="8">
    <location>
        <begin position="755"/>
        <end position="765"/>
    </location>
</feature>
<dbReference type="GO" id="GO:0005634">
    <property type="term" value="C:nucleus"/>
    <property type="evidence" value="ECO:0007669"/>
    <property type="project" value="UniProtKB-SubCell"/>
</dbReference>
<feature type="compositionally biased region" description="Basic and acidic residues" evidence="8">
    <location>
        <begin position="468"/>
        <end position="487"/>
    </location>
</feature>
<feature type="compositionally biased region" description="Polar residues" evidence="8">
    <location>
        <begin position="428"/>
        <end position="437"/>
    </location>
</feature>
<keyword evidence="4" id="KW-0963">Cytoplasm</keyword>
<feature type="region of interest" description="Disordered" evidence="8">
    <location>
        <begin position="1"/>
        <end position="22"/>
    </location>
</feature>
<dbReference type="Pfam" id="PF03941">
    <property type="entry name" value="INCENP_ARK-bind"/>
    <property type="match status" value="1"/>
</dbReference>
<evidence type="ECO:0000259" key="9">
    <source>
        <dbReference type="Pfam" id="PF03941"/>
    </source>
</evidence>
<evidence type="ECO:0000256" key="6">
    <source>
        <dbReference type="ARBA" id="ARBA00023212"/>
    </source>
</evidence>
<feature type="compositionally biased region" description="Basic residues" evidence="8">
    <location>
        <begin position="192"/>
        <end position="210"/>
    </location>
</feature>
<protein>
    <recommendedName>
        <fullName evidence="9">Inner centromere protein ARK-binding domain-containing protein</fullName>
    </recommendedName>
</protein>
<feature type="compositionally biased region" description="Polar residues" evidence="8">
    <location>
        <begin position="306"/>
        <end position="344"/>
    </location>
</feature>
<dbReference type="PANTHER" id="PTHR13142:SF1">
    <property type="entry name" value="INNER CENTROMERE PROTEIN"/>
    <property type="match status" value="1"/>
</dbReference>
<feature type="compositionally biased region" description="Basic and acidic residues" evidence="8">
    <location>
        <begin position="539"/>
        <end position="555"/>
    </location>
</feature>
<feature type="compositionally biased region" description="Polar residues" evidence="8">
    <location>
        <begin position="637"/>
        <end position="650"/>
    </location>
</feature>
<feature type="compositionally biased region" description="Basic and acidic residues" evidence="8">
    <location>
        <begin position="503"/>
        <end position="523"/>
    </location>
</feature>
<feature type="compositionally biased region" description="Low complexity" evidence="8">
    <location>
        <begin position="142"/>
        <end position="153"/>
    </location>
</feature>
<dbReference type="InterPro" id="IPR005635">
    <property type="entry name" value="Inner_centromere_prot_ARK-bd"/>
</dbReference>
<feature type="compositionally biased region" description="Low complexity" evidence="8">
    <location>
        <begin position="905"/>
        <end position="924"/>
    </location>
</feature>
<evidence type="ECO:0000313" key="10">
    <source>
        <dbReference type="EMBL" id="OAQ31959.1"/>
    </source>
</evidence>
<feature type="compositionally biased region" description="Low complexity" evidence="8">
    <location>
        <begin position="455"/>
        <end position="467"/>
    </location>
</feature>
<feature type="compositionally biased region" description="Basic and acidic residues" evidence="8">
    <location>
        <begin position="265"/>
        <end position="291"/>
    </location>
</feature>
<dbReference type="GO" id="GO:0005819">
    <property type="term" value="C:spindle"/>
    <property type="evidence" value="ECO:0007669"/>
    <property type="project" value="UniProtKB-SubCell"/>
</dbReference>
<dbReference type="Proteomes" id="UP000078512">
    <property type="component" value="Unassembled WGS sequence"/>
</dbReference>
<accession>A0A197K688</accession>
<dbReference type="EMBL" id="KV442027">
    <property type="protein sequence ID" value="OAQ31959.1"/>
    <property type="molecule type" value="Genomic_DNA"/>
</dbReference>
<feature type="compositionally biased region" description="Basic residues" evidence="8">
    <location>
        <begin position="155"/>
        <end position="172"/>
    </location>
</feature>
<feature type="compositionally biased region" description="Low complexity" evidence="8">
    <location>
        <begin position="717"/>
        <end position="729"/>
    </location>
</feature>
<dbReference type="AlphaFoldDB" id="A0A197K688"/>
<comment type="similarity">
    <text evidence="3">Belongs to the INCENP family.</text>
</comment>
<evidence type="ECO:0000313" key="11">
    <source>
        <dbReference type="Proteomes" id="UP000078512"/>
    </source>
</evidence>
<feature type="compositionally biased region" description="Basic and acidic residues" evidence="8">
    <location>
        <begin position="669"/>
        <end position="684"/>
    </location>
</feature>
<sequence length="1173" mass="129638">MDTKRKLRELAQLPHADHHPQSHLMPWPILQRRRIEKLKDDRLAEFERACDESFEWLENYYQGCVYAALQNKDYHESGGEAFNRSMSTDHGRHSQHFTTDQQYEEDLSPYSPYTSGYYSRQGRTTASPSYHHSLPHQHQHQQHQQQQQHQPQQRQKTRHTPKHSPAKFRLKSPKTPNVNRIGSPTSPYERQQHHRHAHHIHTTPRKKLRVTAKPSTMKAQRALKAKRKRTASFQNSSTRQRDSKTDQQQQQQQQQIQQQQQQKQQRQEQEQIQERGRHRVSGAEETIRHVDSFIPLKQPQQQQQQETSRQSMLESMSKRSNNQDMVTQTRHTPTTPASDRSYTSEPEKSFTSEKSYTSQAEKSFTSDTGRSFIAELRASTFKTPAKGQTSRAIRPSYSQTRSSGDMEVDSDADERGRTPGSKARDSMTLKSPVNRSDISMDHDMDSPLRTSPMHSAARNRSSSSVAKRSSDLLETDQDRAVDAESKRSKSSPFTDATVPIRFHSPETEPRATTKSDGPTREGRTNFNDPSTVITTTSRSAERFFTENGSRWREPEVDVLSTRSRGSDSDDRPARSTTPSTTPHERYGYSSSFPERLDTSSEDATRDLSSRDGVRDASSNAGAARGQVNGDSVERPPNGTSSSAEQRSSADTAARKQTKHSDPLNVPGSHQDDRSQRQTDRKEETSTLPPGRSGRPGIGDESGQSSLLKPNASRIDSKAQSSSYISTSSSDTGALRSKAPSATLPEKRTLGARKPTATSSHTSTTAFMLPSRLTKLVPTDTTNGAGSAAEAQSVSSTTQSDNSATFQSSSSSRMARIGSSSSLKDSQQSGQLAGAGPNGFKATTAPTNSSGSMFGLVGRQGAPSRQPLTSNRAATEGNGVNSTSTGHSRSEGQGSHSQRKPFAIPTATVTTTASTTKSSVFSVKKATSRPVLPDGVSSALLASSSSSSARPTGSSLAMMQARMDQHARESTPTRDTHSKSGHSTSTTLRTESKSLASTSTLSLSSVISSRKESMTIAANGVKTETRTESKPTTANDDGHLFAVPGPVRHQASWMSNQAQTDRNHRPFKTILPEINSDEEDHNDDSGMMRTKRKTAVPEWASWEELNRAMEEQKHLNPEEIFGPLPVLDVGEIFAGREKKSYRPRSSSAHWGASDALTPQEVMKYNEDMGWTANE</sequence>
<evidence type="ECO:0000256" key="4">
    <source>
        <dbReference type="ARBA" id="ARBA00022490"/>
    </source>
</evidence>
<evidence type="ECO:0000256" key="5">
    <source>
        <dbReference type="ARBA" id="ARBA00022829"/>
    </source>
</evidence>
<feature type="compositionally biased region" description="Polar residues" evidence="8">
    <location>
        <begin position="174"/>
        <end position="189"/>
    </location>
</feature>
<gene>
    <name evidence="10" type="ORF">K457DRAFT_30392</name>
</gene>
<dbReference type="PANTHER" id="PTHR13142">
    <property type="entry name" value="INNER CENTROMERE PROTEIN"/>
    <property type="match status" value="1"/>
</dbReference>